<sequence length="241" mass="26791">MKPVKHIAYNSFKPRPDDRQATFTARLLTSVVATSLFALAFFQLSDPLAMPQKASIDQNPIKPVENVAMPLKKEPRWIIMTVPSSAWEIHLQEPKPIVKQVKEETKPLERQLKTKPESEKKAVTPPQKATKKSVGSAKQAPSTNGAGQSNNEISNALLQIVQVIEQHKRYPKRARDIGLEGETLLIVSIDASGSVSDYRLKEGGNALFRRATLSAAQHLKGLKTQVRRAATLEIPVRYEID</sequence>
<name>A0A9D1IHN1_9BURK</name>
<feature type="compositionally biased region" description="Basic and acidic residues" evidence="5">
    <location>
        <begin position="100"/>
        <end position="122"/>
    </location>
</feature>
<evidence type="ECO:0000256" key="4">
    <source>
        <dbReference type="ARBA" id="ARBA00023136"/>
    </source>
</evidence>
<reference evidence="8" key="2">
    <citation type="journal article" date="2021" name="PeerJ">
        <title>Extensive microbial diversity within the chicken gut microbiome revealed by metagenomics and culture.</title>
        <authorList>
            <person name="Gilroy R."/>
            <person name="Ravi A."/>
            <person name="Getino M."/>
            <person name="Pursley I."/>
            <person name="Horton D.L."/>
            <person name="Alikhan N.F."/>
            <person name="Baker D."/>
            <person name="Gharbi K."/>
            <person name="Hall N."/>
            <person name="Watson M."/>
            <person name="Adriaenssens E.M."/>
            <person name="Foster-Nyarko E."/>
            <person name="Jarju S."/>
            <person name="Secka A."/>
            <person name="Antonio M."/>
            <person name="Oren A."/>
            <person name="Chaudhuri R.R."/>
            <person name="La Ragione R."/>
            <person name="Hildebrand F."/>
            <person name="Pallen M.J."/>
        </authorList>
    </citation>
    <scope>NUCLEOTIDE SEQUENCE</scope>
    <source>
        <strain evidence="8">7463</strain>
    </source>
</reference>
<comment type="subcellular location">
    <subcellularLocation>
        <location evidence="1">Membrane</location>
        <topology evidence="1">Single-pass membrane protein</topology>
    </subcellularLocation>
</comment>
<keyword evidence="2 6" id="KW-0812">Transmembrane</keyword>
<feature type="region of interest" description="Disordered" evidence="5">
    <location>
        <begin position="100"/>
        <end position="151"/>
    </location>
</feature>
<feature type="transmembrane region" description="Helical" evidence="6">
    <location>
        <begin position="21"/>
        <end position="42"/>
    </location>
</feature>
<evidence type="ECO:0000256" key="2">
    <source>
        <dbReference type="ARBA" id="ARBA00022692"/>
    </source>
</evidence>
<evidence type="ECO:0000259" key="7">
    <source>
        <dbReference type="PROSITE" id="PS52015"/>
    </source>
</evidence>
<dbReference type="Gene3D" id="3.30.1150.10">
    <property type="match status" value="1"/>
</dbReference>
<dbReference type="EMBL" id="DVMY01000085">
    <property type="protein sequence ID" value="HIU37715.1"/>
    <property type="molecule type" value="Genomic_DNA"/>
</dbReference>
<gene>
    <name evidence="8" type="ORF">IAC56_05520</name>
</gene>
<dbReference type="NCBIfam" id="TIGR01352">
    <property type="entry name" value="tonB_Cterm"/>
    <property type="match status" value="1"/>
</dbReference>
<feature type="domain" description="TonB C-terminal" evidence="7">
    <location>
        <begin position="155"/>
        <end position="241"/>
    </location>
</feature>
<dbReference type="GO" id="GO:0016020">
    <property type="term" value="C:membrane"/>
    <property type="evidence" value="ECO:0007669"/>
    <property type="project" value="UniProtKB-SubCell"/>
</dbReference>
<dbReference type="PROSITE" id="PS52015">
    <property type="entry name" value="TONB_CTD"/>
    <property type="match status" value="1"/>
</dbReference>
<keyword evidence="4 6" id="KW-0472">Membrane</keyword>
<dbReference type="Pfam" id="PF03544">
    <property type="entry name" value="TonB_C"/>
    <property type="match status" value="1"/>
</dbReference>
<evidence type="ECO:0000313" key="9">
    <source>
        <dbReference type="Proteomes" id="UP000824083"/>
    </source>
</evidence>
<keyword evidence="3 6" id="KW-1133">Transmembrane helix</keyword>
<feature type="compositionally biased region" description="Polar residues" evidence="5">
    <location>
        <begin position="139"/>
        <end position="151"/>
    </location>
</feature>
<evidence type="ECO:0000256" key="3">
    <source>
        <dbReference type="ARBA" id="ARBA00022989"/>
    </source>
</evidence>
<proteinExistence type="predicted"/>
<evidence type="ECO:0000256" key="5">
    <source>
        <dbReference type="SAM" id="MobiDB-lite"/>
    </source>
</evidence>
<accession>A0A9D1IHN1</accession>
<evidence type="ECO:0000256" key="6">
    <source>
        <dbReference type="SAM" id="Phobius"/>
    </source>
</evidence>
<protein>
    <submittedName>
        <fullName evidence="8">Energy transducer TonB</fullName>
    </submittedName>
</protein>
<organism evidence="8 9">
    <name type="scientific">Candidatus Aphodousia faecigallinarum</name>
    <dbReference type="NCBI Taxonomy" id="2840677"/>
    <lineage>
        <taxon>Bacteria</taxon>
        <taxon>Pseudomonadati</taxon>
        <taxon>Pseudomonadota</taxon>
        <taxon>Betaproteobacteria</taxon>
        <taxon>Burkholderiales</taxon>
        <taxon>Sutterellaceae</taxon>
        <taxon>Sutterellaceae incertae sedis</taxon>
        <taxon>Candidatus Aphodousia</taxon>
    </lineage>
</organism>
<evidence type="ECO:0000313" key="8">
    <source>
        <dbReference type="EMBL" id="HIU37715.1"/>
    </source>
</evidence>
<dbReference type="InterPro" id="IPR006260">
    <property type="entry name" value="TonB/TolA_C"/>
</dbReference>
<dbReference type="InterPro" id="IPR037682">
    <property type="entry name" value="TonB_C"/>
</dbReference>
<dbReference type="GO" id="GO:0055085">
    <property type="term" value="P:transmembrane transport"/>
    <property type="evidence" value="ECO:0007669"/>
    <property type="project" value="InterPro"/>
</dbReference>
<dbReference type="AlphaFoldDB" id="A0A9D1IHN1"/>
<reference evidence="8" key="1">
    <citation type="submission" date="2020-10" db="EMBL/GenBank/DDBJ databases">
        <authorList>
            <person name="Gilroy R."/>
        </authorList>
    </citation>
    <scope>NUCLEOTIDE SEQUENCE</scope>
    <source>
        <strain evidence="8">7463</strain>
    </source>
</reference>
<dbReference type="SUPFAM" id="SSF74653">
    <property type="entry name" value="TolA/TonB C-terminal domain"/>
    <property type="match status" value="1"/>
</dbReference>
<dbReference type="Proteomes" id="UP000824083">
    <property type="component" value="Unassembled WGS sequence"/>
</dbReference>
<evidence type="ECO:0000256" key="1">
    <source>
        <dbReference type="ARBA" id="ARBA00004167"/>
    </source>
</evidence>
<comment type="caution">
    <text evidence="8">The sequence shown here is derived from an EMBL/GenBank/DDBJ whole genome shotgun (WGS) entry which is preliminary data.</text>
</comment>